<evidence type="ECO:0000313" key="3">
    <source>
        <dbReference type="Proteomes" id="UP000075901"/>
    </source>
</evidence>
<dbReference type="Proteomes" id="UP000075901">
    <property type="component" value="Unassembled WGS sequence"/>
</dbReference>
<dbReference type="VEuPathDB" id="VectorBase:AMAM009874"/>
<evidence type="ECO:0000256" key="1">
    <source>
        <dbReference type="SAM" id="MobiDB-lite"/>
    </source>
</evidence>
<dbReference type="GO" id="GO:0030686">
    <property type="term" value="C:90S preribosome"/>
    <property type="evidence" value="ECO:0007669"/>
    <property type="project" value="TreeGrafter"/>
</dbReference>
<dbReference type="PANTHER" id="PTHR23325">
    <property type="entry name" value="SERUM RESPONSE FACTOR-BINDING"/>
    <property type="match status" value="1"/>
</dbReference>
<dbReference type="GO" id="GO:0005634">
    <property type="term" value="C:nucleus"/>
    <property type="evidence" value="ECO:0007669"/>
    <property type="project" value="TreeGrafter"/>
</dbReference>
<dbReference type="GO" id="GO:0030490">
    <property type="term" value="P:maturation of SSU-rRNA"/>
    <property type="evidence" value="ECO:0007669"/>
    <property type="project" value="TreeGrafter"/>
</dbReference>
<sequence length="236" mass="26889">MDSIKLIKEINTLHTHVKATRSHIIRKLTRDNKFWADKAALNSSNRRAKRKAETSKAILNHLKKVPLSVLVEEVLRYEPIKDEASLQSAPVAYRSIARLVEDEKLDHHLKSLESQLGADSNSMIIDALKKKSAIKSSAIKKQRKERITIALERKQKRLQKELKKKDQSKQNTSVPQQLEGAEPDSAQETDEECNQTALVYNSHGSEDDSEELNEDQDETAESDDEEESDQQSKEIH</sequence>
<dbReference type="InterPro" id="IPR037393">
    <property type="entry name" value="Bud22/SRFB1"/>
</dbReference>
<feature type="compositionally biased region" description="Polar residues" evidence="1">
    <location>
        <begin position="194"/>
        <end position="203"/>
    </location>
</feature>
<accession>A0A182SMS1</accession>
<reference evidence="3" key="1">
    <citation type="submission" date="2013-09" db="EMBL/GenBank/DDBJ databases">
        <title>The Genome Sequence of Anopheles maculatus species B.</title>
        <authorList>
            <consortium name="The Broad Institute Genomics Platform"/>
            <person name="Neafsey D.E."/>
            <person name="Besansky N."/>
            <person name="Howell P."/>
            <person name="Walton C."/>
            <person name="Young S.K."/>
            <person name="Zeng Q."/>
            <person name="Gargeya S."/>
            <person name="Fitzgerald M."/>
            <person name="Haas B."/>
            <person name="Abouelleil A."/>
            <person name="Allen A.W."/>
            <person name="Alvarado L."/>
            <person name="Arachchi H.M."/>
            <person name="Berlin A.M."/>
            <person name="Chapman S.B."/>
            <person name="Gainer-Dewar J."/>
            <person name="Goldberg J."/>
            <person name="Griggs A."/>
            <person name="Gujja S."/>
            <person name="Hansen M."/>
            <person name="Howarth C."/>
            <person name="Imamovic A."/>
            <person name="Ireland A."/>
            <person name="Larimer J."/>
            <person name="McCowan C."/>
            <person name="Murphy C."/>
            <person name="Pearson M."/>
            <person name="Poon T.W."/>
            <person name="Priest M."/>
            <person name="Roberts A."/>
            <person name="Saif S."/>
            <person name="Shea T."/>
            <person name="Sisk P."/>
            <person name="Sykes S."/>
            <person name="Wortman J."/>
            <person name="Nusbaum C."/>
            <person name="Birren B."/>
        </authorList>
    </citation>
    <scope>NUCLEOTIDE SEQUENCE [LARGE SCALE GENOMIC DNA]</scope>
    <source>
        <strain evidence="3">maculatus3</strain>
    </source>
</reference>
<proteinExistence type="predicted"/>
<reference evidence="2" key="2">
    <citation type="submission" date="2020-05" db="UniProtKB">
        <authorList>
            <consortium name="EnsemblMetazoa"/>
        </authorList>
    </citation>
    <scope>IDENTIFICATION</scope>
    <source>
        <strain evidence="2">maculatus3</strain>
    </source>
</reference>
<keyword evidence="3" id="KW-1185">Reference proteome</keyword>
<dbReference type="EnsemblMetazoa" id="AMAM009874-RA">
    <property type="protein sequence ID" value="AMAM009874-PA"/>
    <property type="gene ID" value="AMAM009874"/>
</dbReference>
<feature type="compositionally biased region" description="Acidic residues" evidence="1">
    <location>
        <begin position="207"/>
        <end position="229"/>
    </location>
</feature>
<feature type="compositionally biased region" description="Acidic residues" evidence="1">
    <location>
        <begin position="181"/>
        <end position="193"/>
    </location>
</feature>
<name>A0A182SMS1_9DIPT</name>
<organism evidence="2 3">
    <name type="scientific">Anopheles maculatus</name>
    <dbReference type="NCBI Taxonomy" id="74869"/>
    <lineage>
        <taxon>Eukaryota</taxon>
        <taxon>Metazoa</taxon>
        <taxon>Ecdysozoa</taxon>
        <taxon>Arthropoda</taxon>
        <taxon>Hexapoda</taxon>
        <taxon>Insecta</taxon>
        <taxon>Pterygota</taxon>
        <taxon>Neoptera</taxon>
        <taxon>Endopterygota</taxon>
        <taxon>Diptera</taxon>
        <taxon>Nematocera</taxon>
        <taxon>Culicoidea</taxon>
        <taxon>Culicidae</taxon>
        <taxon>Anophelinae</taxon>
        <taxon>Anopheles</taxon>
        <taxon>Anopheles maculatus group</taxon>
    </lineage>
</organism>
<feature type="region of interest" description="Disordered" evidence="1">
    <location>
        <begin position="158"/>
        <end position="236"/>
    </location>
</feature>
<protein>
    <submittedName>
        <fullName evidence="2">Uncharacterized protein</fullName>
    </submittedName>
</protein>
<dbReference type="AlphaFoldDB" id="A0A182SMS1"/>
<dbReference type="PANTHER" id="PTHR23325:SF1">
    <property type="entry name" value="SERUM RESPONSE FACTOR-BINDING PROTEIN 1"/>
    <property type="match status" value="1"/>
</dbReference>
<evidence type="ECO:0000313" key="2">
    <source>
        <dbReference type="EnsemblMetazoa" id="AMAM009874-PA"/>
    </source>
</evidence>
<feature type="compositionally biased region" description="Basic and acidic residues" evidence="1">
    <location>
        <begin position="158"/>
        <end position="168"/>
    </location>
</feature>